<organism evidence="11 12">
    <name type="scientific">Paraconexibacter algicola</name>
    <dbReference type="NCBI Taxonomy" id="2133960"/>
    <lineage>
        <taxon>Bacteria</taxon>
        <taxon>Bacillati</taxon>
        <taxon>Actinomycetota</taxon>
        <taxon>Thermoleophilia</taxon>
        <taxon>Solirubrobacterales</taxon>
        <taxon>Paraconexibacteraceae</taxon>
        <taxon>Paraconexibacter</taxon>
    </lineage>
</organism>
<evidence type="ECO:0000313" key="11">
    <source>
        <dbReference type="EMBL" id="PTL58263.1"/>
    </source>
</evidence>
<feature type="transmembrane region" description="Helical" evidence="9">
    <location>
        <begin position="87"/>
        <end position="104"/>
    </location>
</feature>
<dbReference type="GO" id="GO:0005886">
    <property type="term" value="C:plasma membrane"/>
    <property type="evidence" value="ECO:0007669"/>
    <property type="project" value="UniProtKB-SubCell"/>
</dbReference>
<dbReference type="Proteomes" id="UP000240739">
    <property type="component" value="Unassembled WGS sequence"/>
</dbReference>
<keyword evidence="7 9" id="KW-0472">Membrane</keyword>
<evidence type="ECO:0000256" key="1">
    <source>
        <dbReference type="ARBA" id="ARBA00004651"/>
    </source>
</evidence>
<evidence type="ECO:0000259" key="10">
    <source>
        <dbReference type="Pfam" id="PF13231"/>
    </source>
</evidence>
<reference evidence="11 12" key="1">
    <citation type="submission" date="2018-03" db="EMBL/GenBank/DDBJ databases">
        <title>Aquarubrobacter algicola gen. nov., sp. nov., a novel actinobacterium isolated from shallow eutrophic lake during the end of cyanobacterial harmful algal blooms.</title>
        <authorList>
            <person name="Chun S.J."/>
        </authorList>
    </citation>
    <scope>NUCLEOTIDE SEQUENCE [LARGE SCALE GENOMIC DNA]</scope>
    <source>
        <strain evidence="11 12">Seoho-28</strain>
    </source>
</reference>
<feature type="transmembrane region" description="Helical" evidence="9">
    <location>
        <begin position="200"/>
        <end position="222"/>
    </location>
</feature>
<feature type="transmembrane region" description="Helical" evidence="9">
    <location>
        <begin position="314"/>
        <end position="333"/>
    </location>
</feature>
<evidence type="ECO:0000256" key="4">
    <source>
        <dbReference type="ARBA" id="ARBA00022679"/>
    </source>
</evidence>
<evidence type="ECO:0000256" key="5">
    <source>
        <dbReference type="ARBA" id="ARBA00022692"/>
    </source>
</evidence>
<keyword evidence="6 9" id="KW-1133">Transmembrane helix</keyword>
<feature type="domain" description="Glycosyltransferase RgtA/B/C/D-like" evidence="10">
    <location>
        <begin position="89"/>
        <end position="206"/>
    </location>
</feature>
<dbReference type="InterPro" id="IPR050297">
    <property type="entry name" value="LipidA_mod_glycosyltrf_83"/>
</dbReference>
<feature type="compositionally biased region" description="Polar residues" evidence="8">
    <location>
        <begin position="477"/>
        <end position="486"/>
    </location>
</feature>
<dbReference type="GO" id="GO:0016763">
    <property type="term" value="F:pentosyltransferase activity"/>
    <property type="evidence" value="ECO:0007669"/>
    <property type="project" value="TreeGrafter"/>
</dbReference>
<dbReference type="Pfam" id="PF13231">
    <property type="entry name" value="PMT_2"/>
    <property type="match status" value="1"/>
</dbReference>
<dbReference type="PANTHER" id="PTHR33908">
    <property type="entry name" value="MANNOSYLTRANSFERASE YKCB-RELATED"/>
    <property type="match status" value="1"/>
</dbReference>
<dbReference type="AlphaFoldDB" id="A0A2T4UG85"/>
<evidence type="ECO:0000256" key="2">
    <source>
        <dbReference type="ARBA" id="ARBA00022475"/>
    </source>
</evidence>
<name>A0A2T4UG85_9ACTN</name>
<feature type="transmembrane region" description="Helical" evidence="9">
    <location>
        <begin position="133"/>
        <end position="152"/>
    </location>
</feature>
<dbReference type="PANTHER" id="PTHR33908:SF11">
    <property type="entry name" value="MEMBRANE PROTEIN"/>
    <property type="match status" value="1"/>
</dbReference>
<evidence type="ECO:0000256" key="3">
    <source>
        <dbReference type="ARBA" id="ARBA00022676"/>
    </source>
</evidence>
<keyword evidence="3" id="KW-0328">Glycosyltransferase</keyword>
<sequence>MKALLPAMLVPPALAAALLVLFRGDGFPNYDTEYALLWGRDIARLDPIDTGAFLSPTPHPLANLAGALLAPLDLGVATQPYGTTAESIVTALAFLWLGVLGYLVYRLGERWAGPAAGILAAAIVLTREPVLSFGVRAYVDIPFVCLVLAAILRETRRPRDGAGVLVLLALAGLIRPEAWLLAAGYLAYLWWPQRWATPRLALLAVLATAGPVLWALHDLLLVGDPLYSLTGTQDNAEVLQRRRGFADLPLYGPRRLGEIAREPVLLGAALGLGLAVLRLRAVHAVRVGLASLLAAAVAFGLLAGAGLPIITRYLLLTSVLLALFAAVALVGVTRLPAGDRLRRPAYAGAVATATLFVAFGPGQVDRIDRLRAAITTQTQILADLRSLTEPRGSDPAPITRGCGVAVPNQRAVPQLALWLDAPPSRIVVTQRAGVPPRGVYVVPASADVARRFVLDPRDERKAIPRPPADADDVARNGSWSVSRRCP</sequence>
<feature type="region of interest" description="Disordered" evidence="8">
    <location>
        <begin position="459"/>
        <end position="486"/>
    </location>
</feature>
<evidence type="ECO:0000313" key="12">
    <source>
        <dbReference type="Proteomes" id="UP000240739"/>
    </source>
</evidence>
<evidence type="ECO:0000256" key="6">
    <source>
        <dbReference type="ARBA" id="ARBA00022989"/>
    </source>
</evidence>
<keyword evidence="5 9" id="KW-0812">Transmembrane</keyword>
<keyword evidence="2" id="KW-1003">Cell membrane</keyword>
<keyword evidence="12" id="KW-1185">Reference proteome</keyword>
<keyword evidence="4" id="KW-0808">Transferase</keyword>
<comment type="subcellular location">
    <subcellularLocation>
        <location evidence="1">Cell membrane</location>
        <topology evidence="1">Multi-pass membrane protein</topology>
    </subcellularLocation>
</comment>
<feature type="transmembrane region" description="Helical" evidence="9">
    <location>
        <begin position="287"/>
        <end position="307"/>
    </location>
</feature>
<evidence type="ECO:0000256" key="8">
    <source>
        <dbReference type="SAM" id="MobiDB-lite"/>
    </source>
</evidence>
<evidence type="ECO:0000256" key="9">
    <source>
        <dbReference type="SAM" id="Phobius"/>
    </source>
</evidence>
<comment type="caution">
    <text evidence="11">The sequence shown here is derived from an EMBL/GenBank/DDBJ whole genome shotgun (WGS) entry which is preliminary data.</text>
</comment>
<feature type="transmembrane region" description="Helical" evidence="9">
    <location>
        <begin position="345"/>
        <end position="362"/>
    </location>
</feature>
<dbReference type="InterPro" id="IPR038731">
    <property type="entry name" value="RgtA/B/C-like"/>
</dbReference>
<feature type="transmembrane region" description="Helical" evidence="9">
    <location>
        <begin position="111"/>
        <end position="127"/>
    </location>
</feature>
<accession>A0A2T4UG85</accession>
<proteinExistence type="predicted"/>
<gene>
    <name evidence="11" type="ORF">C7Y72_00665</name>
</gene>
<evidence type="ECO:0000256" key="7">
    <source>
        <dbReference type="ARBA" id="ARBA00023136"/>
    </source>
</evidence>
<protein>
    <recommendedName>
        <fullName evidence="10">Glycosyltransferase RgtA/B/C/D-like domain-containing protein</fullName>
    </recommendedName>
</protein>
<dbReference type="GO" id="GO:0009103">
    <property type="term" value="P:lipopolysaccharide biosynthetic process"/>
    <property type="evidence" value="ECO:0007669"/>
    <property type="project" value="UniProtKB-ARBA"/>
</dbReference>
<dbReference type="EMBL" id="PYYB01000001">
    <property type="protein sequence ID" value="PTL58263.1"/>
    <property type="molecule type" value="Genomic_DNA"/>
</dbReference>
<feature type="transmembrane region" description="Helical" evidence="9">
    <location>
        <begin position="164"/>
        <end position="188"/>
    </location>
</feature>